<dbReference type="GO" id="GO:0050380">
    <property type="term" value="F:undecaprenyl-diphosphatase activity"/>
    <property type="evidence" value="ECO:0007669"/>
    <property type="project" value="UniProtKB-UniRule"/>
</dbReference>
<dbReference type="Proteomes" id="UP000243745">
    <property type="component" value="Unassembled WGS sequence"/>
</dbReference>
<reference evidence="15 16" key="1">
    <citation type="submission" date="2016-10" db="EMBL/GenBank/DDBJ databases">
        <authorList>
            <person name="Varghese N."/>
            <person name="Submissions S."/>
        </authorList>
    </citation>
    <scope>NUCLEOTIDE SEQUENCE [LARGE SCALE GENOMIC DNA]</scope>
    <source>
        <strain evidence="15 16">DSM 1361</strain>
    </source>
</reference>
<accession>A0A662ZGE9</accession>
<keyword evidence="16" id="KW-1185">Reference proteome</keyword>
<evidence type="ECO:0000256" key="11">
    <source>
        <dbReference type="ARBA" id="ARBA00032707"/>
    </source>
</evidence>
<feature type="transmembrane region" description="Helical" evidence="14">
    <location>
        <begin position="81"/>
        <end position="104"/>
    </location>
</feature>
<sequence>MTPLQTIILALIQGLTEFLPVSSSAHLILPSQFISDWPDQGIAFDIAVHVGSLLAVVIYFRKSLWLMTEDSMKFAFRKGPFTRAAELLFYVMAATVPVGLVGLACKNLVETYLRSPLVIAGSTIVFGLLLWAAQVYSDRFWKKNPLPEVSRQEKDNCTSALSSEITGAAASREINLFRAVLIGCSQAIALIPGTSRSGITMTAGYFLKLSPKAAAEFSFLMSIPVIILSALIKTKDIIANHENVDLWSIGLGTVISFVVAYLVIKLFLDFINRVGLLPYVIYRVILGIVLFWVFWPQS</sequence>
<keyword evidence="10 14" id="KW-0046">Antibiotic resistance</keyword>
<evidence type="ECO:0000313" key="15">
    <source>
        <dbReference type="EMBL" id="SFP27733.1"/>
    </source>
</evidence>
<dbReference type="GO" id="GO:0071555">
    <property type="term" value="P:cell wall organization"/>
    <property type="evidence" value="ECO:0007669"/>
    <property type="project" value="UniProtKB-KW"/>
</dbReference>
<evidence type="ECO:0000256" key="13">
    <source>
        <dbReference type="ARBA" id="ARBA00047594"/>
    </source>
</evidence>
<comment type="catalytic activity">
    <reaction evidence="13 14">
        <text>di-trans,octa-cis-undecaprenyl diphosphate + H2O = di-trans,octa-cis-undecaprenyl phosphate + phosphate + H(+)</text>
        <dbReference type="Rhea" id="RHEA:28094"/>
        <dbReference type="ChEBI" id="CHEBI:15377"/>
        <dbReference type="ChEBI" id="CHEBI:15378"/>
        <dbReference type="ChEBI" id="CHEBI:43474"/>
        <dbReference type="ChEBI" id="CHEBI:58405"/>
        <dbReference type="ChEBI" id="CHEBI:60392"/>
        <dbReference type="EC" id="3.6.1.27"/>
    </reaction>
</comment>
<dbReference type="EMBL" id="FOXF01000012">
    <property type="protein sequence ID" value="SFP27733.1"/>
    <property type="molecule type" value="Genomic_DNA"/>
</dbReference>
<name>A0A662ZGE9_9GAMM</name>
<evidence type="ECO:0000256" key="3">
    <source>
        <dbReference type="ARBA" id="ARBA00012374"/>
    </source>
</evidence>
<feature type="transmembrane region" description="Helical" evidence="14">
    <location>
        <begin position="244"/>
        <end position="264"/>
    </location>
</feature>
<comment type="miscellaneous">
    <text evidence="14">Bacitracin is thought to be involved in the inhibition of peptidoglycan synthesis by sequestering undecaprenyl diphosphate, thereby reducing the pool of lipid carrier available.</text>
</comment>
<dbReference type="GO" id="GO:0046677">
    <property type="term" value="P:response to antibiotic"/>
    <property type="evidence" value="ECO:0007669"/>
    <property type="project" value="UniProtKB-UniRule"/>
</dbReference>
<keyword evidence="14" id="KW-0133">Cell shape</keyword>
<evidence type="ECO:0000256" key="9">
    <source>
        <dbReference type="ARBA" id="ARBA00023136"/>
    </source>
</evidence>
<proteinExistence type="inferred from homology"/>
<comment type="function">
    <text evidence="14">Catalyzes the dephosphorylation of undecaprenyl diphosphate (UPP). Confers resistance to bacitracin.</text>
</comment>
<evidence type="ECO:0000313" key="16">
    <source>
        <dbReference type="Proteomes" id="UP000243745"/>
    </source>
</evidence>
<comment type="subcellular location">
    <subcellularLocation>
        <location evidence="1 14">Cell membrane</location>
        <topology evidence="1 14">Multi-pass membrane protein</topology>
    </subcellularLocation>
</comment>
<keyword evidence="9 14" id="KW-0472">Membrane</keyword>
<dbReference type="InterPro" id="IPR003824">
    <property type="entry name" value="UppP"/>
</dbReference>
<dbReference type="PANTHER" id="PTHR30622:SF4">
    <property type="entry name" value="UNDECAPRENYL-DIPHOSPHATASE"/>
    <property type="match status" value="1"/>
</dbReference>
<gene>
    <name evidence="14" type="primary">uppP</name>
    <name evidence="15" type="ORF">SAMN02910344_00942</name>
</gene>
<comment type="similarity">
    <text evidence="2 14">Belongs to the UppP family.</text>
</comment>
<dbReference type="GO" id="GO:0008360">
    <property type="term" value="P:regulation of cell shape"/>
    <property type="evidence" value="ECO:0007669"/>
    <property type="project" value="UniProtKB-KW"/>
</dbReference>
<dbReference type="RefSeq" id="WP_093141408.1">
    <property type="nucleotide sequence ID" value="NZ_FOXF01000012.1"/>
</dbReference>
<organism evidence="15 16">
    <name type="scientific">Ruminobacter amylophilus</name>
    <dbReference type="NCBI Taxonomy" id="867"/>
    <lineage>
        <taxon>Bacteria</taxon>
        <taxon>Pseudomonadati</taxon>
        <taxon>Pseudomonadota</taxon>
        <taxon>Gammaproteobacteria</taxon>
        <taxon>Aeromonadales</taxon>
        <taxon>Succinivibrionaceae</taxon>
        <taxon>Ruminobacter</taxon>
    </lineage>
</organism>
<keyword evidence="6 14" id="KW-0812">Transmembrane</keyword>
<feature type="transmembrane region" description="Helical" evidence="14">
    <location>
        <begin position="116"/>
        <end position="136"/>
    </location>
</feature>
<evidence type="ECO:0000256" key="2">
    <source>
        <dbReference type="ARBA" id="ARBA00010621"/>
    </source>
</evidence>
<dbReference type="GO" id="GO:0005886">
    <property type="term" value="C:plasma membrane"/>
    <property type="evidence" value="ECO:0007669"/>
    <property type="project" value="UniProtKB-SubCell"/>
</dbReference>
<dbReference type="GO" id="GO:0009252">
    <property type="term" value="P:peptidoglycan biosynthetic process"/>
    <property type="evidence" value="ECO:0007669"/>
    <property type="project" value="UniProtKB-KW"/>
</dbReference>
<evidence type="ECO:0000256" key="7">
    <source>
        <dbReference type="ARBA" id="ARBA00022801"/>
    </source>
</evidence>
<feature type="transmembrane region" description="Helical" evidence="14">
    <location>
        <begin position="213"/>
        <end position="232"/>
    </location>
</feature>
<evidence type="ECO:0000256" key="1">
    <source>
        <dbReference type="ARBA" id="ARBA00004651"/>
    </source>
</evidence>
<keyword evidence="14" id="KW-0961">Cell wall biogenesis/degradation</keyword>
<evidence type="ECO:0000256" key="5">
    <source>
        <dbReference type="ARBA" id="ARBA00022475"/>
    </source>
</evidence>
<feature type="transmembrane region" description="Helical" evidence="14">
    <location>
        <begin position="41"/>
        <end position="60"/>
    </location>
</feature>
<keyword evidence="8 14" id="KW-1133">Transmembrane helix</keyword>
<evidence type="ECO:0000256" key="6">
    <source>
        <dbReference type="ARBA" id="ARBA00022692"/>
    </source>
</evidence>
<feature type="transmembrane region" description="Helical" evidence="14">
    <location>
        <begin position="276"/>
        <end position="295"/>
    </location>
</feature>
<keyword evidence="14" id="KW-0573">Peptidoglycan synthesis</keyword>
<evidence type="ECO:0000256" key="10">
    <source>
        <dbReference type="ARBA" id="ARBA00023251"/>
    </source>
</evidence>
<evidence type="ECO:0000256" key="4">
    <source>
        <dbReference type="ARBA" id="ARBA00021581"/>
    </source>
</evidence>
<evidence type="ECO:0000256" key="8">
    <source>
        <dbReference type="ARBA" id="ARBA00022989"/>
    </source>
</evidence>
<dbReference type="Pfam" id="PF02673">
    <property type="entry name" value="BacA"/>
    <property type="match status" value="1"/>
</dbReference>
<dbReference type="PANTHER" id="PTHR30622">
    <property type="entry name" value="UNDECAPRENYL-DIPHOSPHATASE"/>
    <property type="match status" value="1"/>
</dbReference>
<keyword evidence="5 14" id="KW-1003">Cell membrane</keyword>
<dbReference type="HAMAP" id="MF_01006">
    <property type="entry name" value="Undec_diphosphatase"/>
    <property type="match status" value="1"/>
</dbReference>
<protein>
    <recommendedName>
        <fullName evidence="4 14">Undecaprenyl-diphosphatase</fullName>
        <ecNumber evidence="3 14">3.6.1.27</ecNumber>
    </recommendedName>
    <alternativeName>
        <fullName evidence="12 14">Bacitracin resistance protein</fullName>
    </alternativeName>
    <alternativeName>
        <fullName evidence="11 14">Undecaprenyl pyrophosphate phosphatase</fullName>
    </alternativeName>
</protein>
<evidence type="ECO:0000256" key="12">
    <source>
        <dbReference type="ARBA" id="ARBA00032932"/>
    </source>
</evidence>
<feature type="transmembrane region" description="Helical" evidence="14">
    <location>
        <begin position="176"/>
        <end position="193"/>
    </location>
</feature>
<dbReference type="EC" id="3.6.1.27" evidence="3 14"/>
<dbReference type="OrthoDB" id="9808289at2"/>
<evidence type="ECO:0000256" key="14">
    <source>
        <dbReference type="HAMAP-Rule" id="MF_01006"/>
    </source>
</evidence>
<keyword evidence="7 14" id="KW-0378">Hydrolase</keyword>
<dbReference type="AlphaFoldDB" id="A0A662ZGE9"/>